<dbReference type="GO" id="GO:0006914">
    <property type="term" value="P:autophagy"/>
    <property type="evidence" value="ECO:0007669"/>
    <property type="project" value="UniProtKB-KW"/>
</dbReference>
<feature type="compositionally biased region" description="Polar residues" evidence="11">
    <location>
        <begin position="13"/>
        <end position="24"/>
    </location>
</feature>
<feature type="compositionally biased region" description="Acidic residues" evidence="11">
    <location>
        <begin position="236"/>
        <end position="256"/>
    </location>
</feature>
<dbReference type="Pfam" id="PF12931">
    <property type="entry name" value="TPR_Sec16"/>
    <property type="match status" value="1"/>
</dbReference>
<feature type="compositionally biased region" description="Low complexity" evidence="11">
    <location>
        <begin position="494"/>
        <end position="507"/>
    </location>
</feature>
<dbReference type="GO" id="GO:0007030">
    <property type="term" value="P:Golgi organization"/>
    <property type="evidence" value="ECO:0007669"/>
    <property type="project" value="TreeGrafter"/>
</dbReference>
<feature type="compositionally biased region" description="Basic and acidic residues" evidence="11">
    <location>
        <begin position="98"/>
        <end position="126"/>
    </location>
</feature>
<gene>
    <name evidence="14" type="ORF">LTR36_000420</name>
</gene>
<feature type="compositionally biased region" description="Acidic residues" evidence="11">
    <location>
        <begin position="458"/>
        <end position="469"/>
    </location>
</feature>
<feature type="compositionally biased region" description="Polar residues" evidence="11">
    <location>
        <begin position="406"/>
        <end position="426"/>
    </location>
</feature>
<organism evidence="14 15">
    <name type="scientific">Oleoguttula mirabilis</name>
    <dbReference type="NCBI Taxonomy" id="1507867"/>
    <lineage>
        <taxon>Eukaryota</taxon>
        <taxon>Fungi</taxon>
        <taxon>Dikarya</taxon>
        <taxon>Ascomycota</taxon>
        <taxon>Pezizomycotina</taxon>
        <taxon>Dothideomycetes</taxon>
        <taxon>Dothideomycetidae</taxon>
        <taxon>Mycosphaerellales</taxon>
        <taxon>Teratosphaeriaceae</taxon>
        <taxon>Oleoguttula</taxon>
    </lineage>
</organism>
<feature type="region of interest" description="Disordered" evidence="11">
    <location>
        <begin position="1"/>
        <end position="984"/>
    </location>
</feature>
<feature type="compositionally biased region" description="Basic and acidic residues" evidence="11">
    <location>
        <begin position="1838"/>
        <end position="1873"/>
    </location>
</feature>
<comment type="function">
    <text evidence="9 10">Involved in the initiation of assembly of the COPII coat required for the formation of transport vesicles from the endoplasmic reticulum (ER) and the selection of cargo molecules. Also involved in autophagy.</text>
</comment>
<feature type="compositionally biased region" description="Low complexity" evidence="11">
    <location>
        <begin position="559"/>
        <end position="568"/>
    </location>
</feature>
<dbReference type="PANTHER" id="PTHR13402:SF6">
    <property type="entry name" value="SECRETORY 16, ISOFORM I"/>
    <property type="match status" value="1"/>
</dbReference>
<keyword evidence="8 10" id="KW-0472">Membrane</keyword>
<evidence type="ECO:0000256" key="4">
    <source>
        <dbReference type="ARBA" id="ARBA00022824"/>
    </source>
</evidence>
<dbReference type="GO" id="GO:0005789">
    <property type="term" value="C:endoplasmic reticulum membrane"/>
    <property type="evidence" value="ECO:0007669"/>
    <property type="project" value="UniProtKB-SubCell"/>
</dbReference>
<name>A0AAV9JYN0_9PEZI</name>
<keyword evidence="3 10" id="KW-0813">Transport</keyword>
<evidence type="ECO:0000256" key="2">
    <source>
        <dbReference type="ARBA" id="ARBA00005927"/>
    </source>
</evidence>
<keyword evidence="15" id="KW-1185">Reference proteome</keyword>
<feature type="compositionally biased region" description="Acidic residues" evidence="11">
    <location>
        <begin position="477"/>
        <end position="491"/>
    </location>
</feature>
<dbReference type="GO" id="GO:0012507">
    <property type="term" value="C:ER to Golgi transport vesicle membrane"/>
    <property type="evidence" value="ECO:0007669"/>
    <property type="project" value="TreeGrafter"/>
</dbReference>
<feature type="compositionally biased region" description="Pro residues" evidence="11">
    <location>
        <begin position="796"/>
        <end position="817"/>
    </location>
</feature>
<feature type="compositionally biased region" description="Polar residues" evidence="11">
    <location>
        <begin position="517"/>
        <end position="547"/>
    </location>
</feature>
<keyword evidence="4 10" id="KW-0256">Endoplasmic reticulum</keyword>
<dbReference type="InterPro" id="IPR024340">
    <property type="entry name" value="Sec16_CCD"/>
</dbReference>
<reference evidence="14 15" key="1">
    <citation type="submission" date="2021-11" db="EMBL/GenBank/DDBJ databases">
        <title>Black yeast isolated from Biological Soil Crust.</title>
        <authorList>
            <person name="Kurbessoian T."/>
        </authorList>
    </citation>
    <scope>NUCLEOTIDE SEQUENCE [LARGE SCALE GENOMIC DNA]</scope>
    <source>
        <strain evidence="14 15">CCFEE 5522</strain>
    </source>
</reference>
<dbReference type="FunFam" id="1.25.40.1030:FF:000008">
    <property type="entry name" value="Protein transport protein sec16"/>
    <property type="match status" value="1"/>
</dbReference>
<dbReference type="InterPro" id="IPR024298">
    <property type="entry name" value="Sec16_Sec23-bd"/>
</dbReference>
<evidence type="ECO:0000256" key="5">
    <source>
        <dbReference type="ARBA" id="ARBA00022892"/>
    </source>
</evidence>
<feature type="domain" description="Sec16 Sec23-binding" evidence="12">
    <location>
        <begin position="1231"/>
        <end position="1536"/>
    </location>
</feature>
<comment type="similarity">
    <text evidence="2 10">Belongs to the SEC16 family.</text>
</comment>
<sequence>MDDDDYPQFGNAFPSTVPTPSTESRAAWNPAFRPDTTLDAQPEPAQQQPEAHRGDEEDDFFERYPGATPKKQQQLPTPAANAEGEGLHTASLDPSSPVDRRRSISVEHVVEVRKSAASPEDLRRAPESFADAEGPVKRHQHIEEEEEEEEDSAELLEGGNSDDAPEDDEEGAVFAGGAEESVAEQERDLEEYMPDTATEASQEVGEDAEQQQHANTESRSLTAHPESQYEHQGDVTEMEAAQDEEADAPLLEDEEAPPTPGDVDREPTLDLDGESSPRRPASKAQAAPPSIDRSFTTNFMPVPAEETQEQEPLEEPREAAVGSSEWPSAGDDKTFGELLDDGGHVPAQEHARERPHAAQPAAEDWPSNGDDETFGSLLNDKIHDPELESAQQWPEAGDDDAFGDQLGSSGEASPAERSTQRVTATSGLMDVTSPGGTAERAPEPAQEEDLAAAWQAALDDDDMLDESNDLDPSNLFGDDDEGLLGDDDDFLAEPVQQPPQRQQQPQQARSANYRPANPQQPTPQQSPYAGPTSQYLNNPAFSRSGGTPDTGLYDVYNHQPAPAVQAPQRPGIQQTQSFADKSKGGYQSPYDLPMEVVKPRRRPQVQQNASVQHVPAAPAPPPRSSSYAPTGPQSPPMETQPPMGTFAPQASSVSSMSPPTSSHGPPAPPNGLAASARSTPKSDSGFFADLPVPAKPRARPSGAYTPQLGAQSPAIGGPQGRPAGASHTSQPGTPGIPSQAPFAPPQAHPSRGLVAPPAQPPMQQQHRPAPPQQQPSAAYGGLGLGLRQPERMPLLPEQPQPAPPHGQPNGQPQPPAAAPARYSPLQPTSGAPVPSRYSPAPAPTTQPATSRYSPAPSGQPGQMRRQPSAGPPSVGMAKQLPFAPRTSSPLAFGLDKPQPALPAEAVRNLTVSPPRMNGVGPARAAAVQSSLSPDRRGARYSPAEDAATQHAPAQAPVHAQGPPMASHFMPPPRPRTQSPGATMKQPRLAMTAIERPMSAAGAPYAPAPPFSQQPTHQVSTRSAGAILPHRRQFSRDLSFAVPQNETSQDPLERWKGGPIFHWTAGGSIVTSFPKQTPFYAGGHGTPSLKCTAGDIKLEDANTVLPLDERDAKFPGPLTARAKGRKKDVLTWMSGKIEALERGFEGAMLQDFSLPAEVKKRAEEKVVLWKLMRIFVEHDGSLEGKPQIEEEVRNVLLPNLAQMSQVMDLQSPVSAGGGIQAEGVDKQTVVQIRQALLEGQREKAVWLAEEKKLWGHAMLLASTMGPEVWKQIVQSFVRSQVKTVGSDAMSLAALYQIFAGNSEDCVDELVPPSARAGFQMVSRADGAAAGNPLQGLDQWRETLGLVVSNRTGNDGQSLVALGKLLAGYGRPEAAHTCFLFGRSFVKHSGADDGEADFVLLGADHSSHDGTGVGNDLDSILLTEIYEWATSLSAPSTTSPYAPHLQAYKLIHAQTLATHGHKSKAQAYCDHITTAYTSTTRPSQYYHPTFTTAVAELSAFLSQTPQDASGKGGWMGKEARNQVASKTASWFTKFVSGDDDQHQATAAGTSVGGVVSGDEAGPFGRVSGEISRSGSGVELYNPMMMGNGVMPVPSVGTASGAVQASAFTPGSVPGGKYAPSSGSRYAPQQTPSPAFTMGLSPQEGSFVSPTDVTRSLGIPSLEQPQQQRPSSAISARSASSRYAPTMASGLGLHQGLGVPKPELNRAVTDFGVPYGSGSRRGSAQDPGSQGSYEPTPSLVQEPNPYGYQPPAPQQSYAEDVEDAFARPNGVGRPQADFGAGDADAETAGDGYEPPSSGYGYEPPSYQPYQPDPEEEEAPQPRKKGIMDLDDDDDAIAQRAADLKKKQADSETDEVFRKAAEADAARDKQQGGDGKNKPGWFGGWFAGGKKDLGAGGEHQNPNKPIRAKLGDDNSFYYDENLKKWVNKKAGPEAAGTPAAATPPPPRGPPSRVTSGMSGPPSGPPSRVSSGAGMANYAGSRPPTSGSGAMPPGSGPPSRAATPASGGPPESAMPAGLNGDVMGPPSLPPSRPTTSMSTASSLDDLLGAGPLGGGRKAGGTVKGKKKGGRYVDIMAK</sequence>
<dbReference type="GO" id="GO:0070971">
    <property type="term" value="C:endoplasmic reticulum exit site"/>
    <property type="evidence" value="ECO:0007669"/>
    <property type="project" value="TreeGrafter"/>
</dbReference>
<dbReference type="Proteomes" id="UP001324427">
    <property type="component" value="Unassembled WGS sequence"/>
</dbReference>
<feature type="compositionally biased region" description="Polar residues" evidence="11">
    <location>
        <begin position="1618"/>
        <end position="1631"/>
    </location>
</feature>
<evidence type="ECO:0000256" key="8">
    <source>
        <dbReference type="ARBA" id="ARBA00023136"/>
    </source>
</evidence>
<feature type="compositionally biased region" description="Low complexity" evidence="11">
    <location>
        <begin position="1661"/>
        <end position="1678"/>
    </location>
</feature>
<evidence type="ECO:0000256" key="9">
    <source>
        <dbReference type="ARBA" id="ARBA00024687"/>
    </source>
</evidence>
<feature type="region of interest" description="Disordered" evidence="11">
    <location>
        <begin position="1705"/>
        <end position="1908"/>
    </location>
</feature>
<evidence type="ECO:0000313" key="15">
    <source>
        <dbReference type="Proteomes" id="UP001324427"/>
    </source>
</evidence>
<feature type="compositionally biased region" description="Low complexity" evidence="11">
    <location>
        <begin position="1978"/>
        <end position="2005"/>
    </location>
</feature>
<evidence type="ECO:0000259" key="13">
    <source>
        <dbReference type="Pfam" id="PF12932"/>
    </source>
</evidence>
<comment type="caution">
    <text evidence="14">The sequence shown here is derived from an EMBL/GenBank/DDBJ whole genome shotgun (WGS) entry which is preliminary data.</text>
</comment>
<keyword evidence="5 10" id="KW-0931">ER-Golgi transport</keyword>
<evidence type="ECO:0000256" key="10">
    <source>
        <dbReference type="RuleBase" id="RU364101"/>
    </source>
</evidence>
<proteinExistence type="inferred from homology"/>
<keyword evidence="7 10" id="KW-0072">Autophagy</keyword>
<dbReference type="CDD" id="cd09233">
    <property type="entry name" value="ACE1-Sec16-like"/>
    <property type="match status" value="1"/>
</dbReference>
<feature type="compositionally biased region" description="Polar residues" evidence="11">
    <location>
        <begin position="1640"/>
        <end position="1651"/>
    </location>
</feature>
<feature type="region of interest" description="Disordered" evidence="11">
    <location>
        <begin position="1924"/>
        <end position="2072"/>
    </location>
</feature>
<feature type="domain" description="Sec16 central conserved" evidence="13">
    <location>
        <begin position="1058"/>
        <end position="1179"/>
    </location>
</feature>
<feature type="compositionally biased region" description="Low complexity" evidence="11">
    <location>
        <begin position="1951"/>
        <end position="1967"/>
    </location>
</feature>
<comment type="subcellular location">
    <subcellularLocation>
        <location evidence="1">Endoplasmic reticulum membrane</location>
        <topology evidence="1">Peripheral membrane protein</topology>
        <orientation evidence="1">Cytoplasmic side</orientation>
    </subcellularLocation>
</comment>
<accession>A0AAV9JYN0</accession>
<feature type="compositionally biased region" description="Polar residues" evidence="11">
    <location>
        <begin position="211"/>
        <end position="221"/>
    </location>
</feature>
<dbReference type="GO" id="GO:0070973">
    <property type="term" value="P:protein localization to endoplasmic reticulum exit site"/>
    <property type="evidence" value="ECO:0007669"/>
    <property type="project" value="TreeGrafter"/>
</dbReference>
<evidence type="ECO:0000259" key="12">
    <source>
        <dbReference type="Pfam" id="PF12931"/>
    </source>
</evidence>
<evidence type="ECO:0000256" key="7">
    <source>
        <dbReference type="ARBA" id="ARBA00023006"/>
    </source>
</evidence>
<evidence type="ECO:0000256" key="6">
    <source>
        <dbReference type="ARBA" id="ARBA00022927"/>
    </source>
</evidence>
<feature type="compositionally biased region" description="Low complexity" evidence="11">
    <location>
        <begin position="40"/>
        <end position="49"/>
    </location>
</feature>
<dbReference type="Pfam" id="PF12932">
    <property type="entry name" value="Sec16"/>
    <property type="match status" value="1"/>
</dbReference>
<evidence type="ECO:0000256" key="3">
    <source>
        <dbReference type="ARBA" id="ARBA00022448"/>
    </source>
</evidence>
<feature type="compositionally biased region" description="Low complexity" evidence="11">
    <location>
        <begin position="943"/>
        <end position="963"/>
    </location>
</feature>
<feature type="compositionally biased region" description="Acidic residues" evidence="11">
    <location>
        <begin position="181"/>
        <end position="193"/>
    </location>
</feature>
<dbReference type="GO" id="GO:0015031">
    <property type="term" value="P:protein transport"/>
    <property type="evidence" value="ECO:0007669"/>
    <property type="project" value="UniProtKB-KW"/>
</dbReference>
<evidence type="ECO:0000256" key="11">
    <source>
        <dbReference type="SAM" id="MobiDB-lite"/>
    </source>
</evidence>
<dbReference type="PANTHER" id="PTHR13402">
    <property type="entry name" value="RGPR-RELATED"/>
    <property type="match status" value="1"/>
</dbReference>
<dbReference type="GO" id="GO:0016192">
    <property type="term" value="P:vesicle-mediated transport"/>
    <property type="evidence" value="ECO:0007669"/>
    <property type="project" value="UniProtKB-KW"/>
</dbReference>
<feature type="region of interest" description="Disordered" evidence="11">
    <location>
        <begin position="1611"/>
        <end position="1678"/>
    </location>
</feature>
<keyword evidence="6 10" id="KW-0653">Protein transport</keyword>
<evidence type="ECO:0000313" key="14">
    <source>
        <dbReference type="EMBL" id="KAK4550840.1"/>
    </source>
</evidence>
<evidence type="ECO:0000256" key="1">
    <source>
        <dbReference type="ARBA" id="ARBA00004397"/>
    </source>
</evidence>
<protein>
    <recommendedName>
        <fullName evidence="10">Protein transport protein sec16</fullName>
    </recommendedName>
</protein>
<dbReference type="Gene3D" id="1.25.40.1030">
    <property type="match status" value="1"/>
</dbReference>
<feature type="compositionally biased region" description="Low complexity" evidence="11">
    <location>
        <begin position="1773"/>
        <end position="1806"/>
    </location>
</feature>
<feature type="compositionally biased region" description="Low complexity" evidence="11">
    <location>
        <begin position="648"/>
        <end position="664"/>
    </location>
</feature>
<feature type="compositionally biased region" description="Basic and acidic residues" evidence="11">
    <location>
        <begin position="330"/>
        <end position="356"/>
    </location>
</feature>
<dbReference type="EMBL" id="JAVFHQ010000001">
    <property type="protein sequence ID" value="KAK4550840.1"/>
    <property type="molecule type" value="Genomic_DNA"/>
</dbReference>
<feature type="compositionally biased region" description="Low complexity" evidence="11">
    <location>
        <begin position="2028"/>
        <end position="2044"/>
    </location>
</feature>
<feature type="compositionally biased region" description="Acidic residues" evidence="11">
    <location>
        <begin position="143"/>
        <end position="154"/>
    </location>
</feature>
<feature type="compositionally biased region" description="Polar residues" evidence="11">
    <location>
        <begin position="1717"/>
        <end position="1738"/>
    </location>
</feature>
<feature type="compositionally biased region" description="Gly residues" evidence="11">
    <location>
        <begin position="2045"/>
        <end position="2057"/>
    </location>
</feature>